<dbReference type="EMBL" id="CAFBLG010000041">
    <property type="protein sequence ID" value="CAB4863433.1"/>
    <property type="molecule type" value="Genomic_DNA"/>
</dbReference>
<dbReference type="AlphaFoldDB" id="A0A6J7D8P2"/>
<organism evidence="2">
    <name type="scientific">freshwater metagenome</name>
    <dbReference type="NCBI Taxonomy" id="449393"/>
    <lineage>
        <taxon>unclassified sequences</taxon>
        <taxon>metagenomes</taxon>
        <taxon>ecological metagenomes</taxon>
    </lineage>
</organism>
<feature type="transmembrane region" description="Helical" evidence="1">
    <location>
        <begin position="39"/>
        <end position="63"/>
    </location>
</feature>
<keyword evidence="1" id="KW-0812">Transmembrane</keyword>
<gene>
    <name evidence="2" type="ORF">UFOPK3295_00554</name>
</gene>
<reference evidence="2" key="1">
    <citation type="submission" date="2020-05" db="EMBL/GenBank/DDBJ databases">
        <authorList>
            <person name="Chiriac C."/>
            <person name="Salcher M."/>
            <person name="Ghai R."/>
            <person name="Kavagutti S V."/>
        </authorList>
    </citation>
    <scope>NUCLEOTIDE SEQUENCE</scope>
</reference>
<accession>A0A6J7D8P2</accession>
<sequence>MAPTDGTVKSVGSGLTALAQSALTFPGVSAPSNVVKSTMLIAISIAHALLVVLILLVASIAALDSAPT</sequence>
<proteinExistence type="predicted"/>
<keyword evidence="1" id="KW-0472">Membrane</keyword>
<evidence type="ECO:0000313" key="2">
    <source>
        <dbReference type="EMBL" id="CAB4863433.1"/>
    </source>
</evidence>
<name>A0A6J7D8P2_9ZZZZ</name>
<evidence type="ECO:0000256" key="1">
    <source>
        <dbReference type="SAM" id="Phobius"/>
    </source>
</evidence>
<protein>
    <submittedName>
        <fullName evidence="2">Unannotated protein</fullName>
    </submittedName>
</protein>
<keyword evidence="1" id="KW-1133">Transmembrane helix</keyword>